<dbReference type="Proteomes" id="UP000655044">
    <property type="component" value="Unassembled WGS sequence"/>
</dbReference>
<sequence>MSGDIALQQHEQRWNFSNDWVCPECVQEEALQAVLRADVDDEAVCDFCGRSPAAPLDTLMEAFVNGVRTEYGTADDEGVYWDGREGGYQWTTVDSDDLVEMFAADVVTSDALLQAMKNAMADVAWVPVDFIAPRQDEALTASWEQFCAMVKHHIRYVNWLIPDTEEQPWPEPGFIPPSKILEAIGRLINSLDLVHMLPAGLELWRARTHAAGQQLSTAKDLGTPPIEYARQANRMSPAGIAMFYGAVTRATAIHEVGIRSQDARVTSGAFLTSRPCTVVDFTRLQPVPSMFDPELGGMRRALIFLNAFRDQLSAPARETYEQIDYVPTQIVTEYLLHVLQAGAPIEGLLYASALTGETCAVLNVRASECVEQRPGWDDSPTLRLALVAASVRTRALSAEEAAG</sequence>
<keyword evidence="3" id="KW-1185">Reference proteome</keyword>
<dbReference type="InterPro" id="IPR041206">
    <property type="entry name" value="HEPN/RES_NTD1"/>
</dbReference>
<dbReference type="InterPro" id="IPR014914">
    <property type="entry name" value="RES_dom"/>
</dbReference>
<protein>
    <recommendedName>
        <fullName evidence="1">RES domain-containing protein</fullName>
    </recommendedName>
</protein>
<dbReference type="SMART" id="SM00953">
    <property type="entry name" value="RES"/>
    <property type="match status" value="1"/>
</dbReference>
<accession>A0A8J3S524</accession>
<gene>
    <name evidence="2" type="ORF">Pro02_64350</name>
</gene>
<proteinExistence type="predicted"/>
<evidence type="ECO:0000313" key="3">
    <source>
        <dbReference type="Proteomes" id="UP000655044"/>
    </source>
</evidence>
<dbReference type="Pfam" id="PF08808">
    <property type="entry name" value="RES"/>
    <property type="match status" value="1"/>
</dbReference>
<organism evidence="2 3">
    <name type="scientific">Planobispora rosea</name>
    <dbReference type="NCBI Taxonomy" id="35762"/>
    <lineage>
        <taxon>Bacteria</taxon>
        <taxon>Bacillati</taxon>
        <taxon>Actinomycetota</taxon>
        <taxon>Actinomycetes</taxon>
        <taxon>Streptosporangiales</taxon>
        <taxon>Streptosporangiaceae</taxon>
        <taxon>Planobispora</taxon>
    </lineage>
</organism>
<evidence type="ECO:0000313" key="2">
    <source>
        <dbReference type="EMBL" id="GIH88027.1"/>
    </source>
</evidence>
<dbReference type="AlphaFoldDB" id="A0A8J3S524"/>
<dbReference type="RefSeq" id="WP_189243722.1">
    <property type="nucleotide sequence ID" value="NZ_BMQP01000047.1"/>
</dbReference>
<evidence type="ECO:0000259" key="1">
    <source>
        <dbReference type="SMART" id="SM00953"/>
    </source>
</evidence>
<dbReference type="EMBL" id="BOOI01000071">
    <property type="protein sequence ID" value="GIH88027.1"/>
    <property type="molecule type" value="Genomic_DNA"/>
</dbReference>
<feature type="domain" description="RES" evidence="1">
    <location>
        <begin position="225"/>
        <end position="373"/>
    </location>
</feature>
<comment type="caution">
    <text evidence="2">The sequence shown here is derived from an EMBL/GenBank/DDBJ whole genome shotgun (WGS) entry which is preliminary data.</text>
</comment>
<dbReference type="Pfam" id="PF18870">
    <property type="entry name" value="HEPN_RES_NTD1"/>
    <property type="match status" value="1"/>
</dbReference>
<reference evidence="2" key="1">
    <citation type="submission" date="2021-01" db="EMBL/GenBank/DDBJ databases">
        <title>Whole genome shotgun sequence of Planobispora rosea NBRC 15558.</title>
        <authorList>
            <person name="Komaki H."/>
            <person name="Tamura T."/>
        </authorList>
    </citation>
    <scope>NUCLEOTIDE SEQUENCE</scope>
    <source>
        <strain evidence="2">NBRC 15558</strain>
    </source>
</reference>
<name>A0A8J3S524_PLARO</name>